<evidence type="ECO:0000313" key="2">
    <source>
        <dbReference type="EMBL" id="GBN66617.1"/>
    </source>
</evidence>
<accession>A0A4Y2QTD8</accession>
<reference evidence="2 3" key="1">
    <citation type="journal article" date="2019" name="Sci. Rep.">
        <title>Orb-weaving spider Araneus ventricosus genome elucidates the spidroin gene catalogue.</title>
        <authorList>
            <person name="Kono N."/>
            <person name="Nakamura H."/>
            <person name="Ohtoshi R."/>
            <person name="Moran D.A.P."/>
            <person name="Shinohara A."/>
            <person name="Yoshida Y."/>
            <person name="Fujiwara M."/>
            <person name="Mori M."/>
            <person name="Tomita M."/>
            <person name="Arakawa K."/>
        </authorList>
    </citation>
    <scope>NUCLEOTIDE SEQUENCE [LARGE SCALE GENOMIC DNA]</scope>
</reference>
<evidence type="ECO:0000256" key="1">
    <source>
        <dbReference type="SAM" id="MobiDB-lite"/>
    </source>
</evidence>
<evidence type="ECO:0000313" key="3">
    <source>
        <dbReference type="Proteomes" id="UP000499080"/>
    </source>
</evidence>
<dbReference type="AlphaFoldDB" id="A0A4Y2QTD8"/>
<gene>
    <name evidence="2" type="ORF">AVEN_186722_1</name>
</gene>
<dbReference type="EMBL" id="BGPR01014771">
    <property type="protein sequence ID" value="GBN66617.1"/>
    <property type="molecule type" value="Genomic_DNA"/>
</dbReference>
<name>A0A4Y2QTD8_ARAVE</name>
<dbReference type="Proteomes" id="UP000499080">
    <property type="component" value="Unassembled WGS sequence"/>
</dbReference>
<sequence>MLPVSGIPSARSHSYSSPESEETRQRENFSKLPNHLQSGHEADACCGRGRFQRLHNVDLVWIPLYNFSKNLSYCIRGTDKLRDTPRAIVEEYWKSDSFSTIAGATSSAVPSESHFRPLPNRT</sequence>
<feature type="region of interest" description="Disordered" evidence="1">
    <location>
        <begin position="1"/>
        <end position="38"/>
    </location>
</feature>
<keyword evidence="3" id="KW-1185">Reference proteome</keyword>
<organism evidence="2 3">
    <name type="scientific">Araneus ventricosus</name>
    <name type="common">Orbweaver spider</name>
    <name type="synonym">Epeira ventricosa</name>
    <dbReference type="NCBI Taxonomy" id="182803"/>
    <lineage>
        <taxon>Eukaryota</taxon>
        <taxon>Metazoa</taxon>
        <taxon>Ecdysozoa</taxon>
        <taxon>Arthropoda</taxon>
        <taxon>Chelicerata</taxon>
        <taxon>Arachnida</taxon>
        <taxon>Araneae</taxon>
        <taxon>Araneomorphae</taxon>
        <taxon>Entelegynae</taxon>
        <taxon>Araneoidea</taxon>
        <taxon>Araneidae</taxon>
        <taxon>Araneus</taxon>
    </lineage>
</organism>
<comment type="caution">
    <text evidence="2">The sequence shown here is derived from an EMBL/GenBank/DDBJ whole genome shotgun (WGS) entry which is preliminary data.</text>
</comment>
<proteinExistence type="predicted"/>
<protein>
    <submittedName>
        <fullName evidence="2">Uncharacterized protein</fullName>
    </submittedName>
</protein>